<gene>
    <name evidence="1" type="ORF">ACFP90_25035</name>
</gene>
<evidence type="ECO:0000313" key="1">
    <source>
        <dbReference type="EMBL" id="MFC6663306.1"/>
    </source>
</evidence>
<accession>A0ABW1ZSG7</accession>
<evidence type="ECO:0000313" key="2">
    <source>
        <dbReference type="Proteomes" id="UP001596317"/>
    </source>
</evidence>
<dbReference type="RefSeq" id="WP_380059120.1">
    <property type="nucleotide sequence ID" value="NZ_JBHSWB010000003.1"/>
</dbReference>
<keyword evidence="2" id="KW-1185">Reference proteome</keyword>
<dbReference type="EMBL" id="JBHSWB010000003">
    <property type="protein sequence ID" value="MFC6663306.1"/>
    <property type="molecule type" value="Genomic_DNA"/>
</dbReference>
<comment type="caution">
    <text evidence="1">The sequence shown here is derived from an EMBL/GenBank/DDBJ whole genome shotgun (WGS) entry which is preliminary data.</text>
</comment>
<sequence>MAVAQHSLLAQSREWTNLHDDELRRRAVEAAALKDHAALVSLTTAFLAHQGAAGS</sequence>
<name>A0ABW1ZSG7_9DEIO</name>
<proteinExistence type="predicted"/>
<protein>
    <submittedName>
        <fullName evidence="1">Uncharacterized protein</fullName>
    </submittedName>
</protein>
<reference evidence="2" key="1">
    <citation type="journal article" date="2019" name="Int. J. Syst. Evol. Microbiol.">
        <title>The Global Catalogue of Microorganisms (GCM) 10K type strain sequencing project: providing services to taxonomists for standard genome sequencing and annotation.</title>
        <authorList>
            <consortium name="The Broad Institute Genomics Platform"/>
            <consortium name="The Broad Institute Genome Sequencing Center for Infectious Disease"/>
            <person name="Wu L."/>
            <person name="Ma J."/>
        </authorList>
    </citation>
    <scope>NUCLEOTIDE SEQUENCE [LARGE SCALE GENOMIC DNA]</scope>
    <source>
        <strain evidence="2">CCUG 63830</strain>
    </source>
</reference>
<organism evidence="1 2">
    <name type="scientific">Deinococcus multiflagellatus</name>
    <dbReference type="NCBI Taxonomy" id="1656887"/>
    <lineage>
        <taxon>Bacteria</taxon>
        <taxon>Thermotogati</taxon>
        <taxon>Deinococcota</taxon>
        <taxon>Deinococci</taxon>
        <taxon>Deinococcales</taxon>
        <taxon>Deinococcaceae</taxon>
        <taxon>Deinococcus</taxon>
    </lineage>
</organism>
<dbReference type="Proteomes" id="UP001596317">
    <property type="component" value="Unassembled WGS sequence"/>
</dbReference>